<name>A0A1I7USF0_9PELO</name>
<evidence type="ECO:0000256" key="1">
    <source>
        <dbReference type="SAM" id="Phobius"/>
    </source>
</evidence>
<dbReference type="AlphaFoldDB" id="A0A1I7USF0"/>
<accession>A0A1I7USF0</accession>
<evidence type="ECO:0000313" key="3">
    <source>
        <dbReference type="WBParaSite" id="Csp11.Scaffold630.g18879.t1"/>
    </source>
</evidence>
<dbReference type="Proteomes" id="UP000095282">
    <property type="component" value="Unplaced"/>
</dbReference>
<keyword evidence="1" id="KW-1133">Transmembrane helix</keyword>
<sequence length="72" mass="8569">MRHRVLIRYINIKFLNWKGRMLRKFIKHSDFQIFKEFLDIVFIKTAFLVPCVFSMSSILLVYATGSFCSLCS</sequence>
<reference evidence="3" key="1">
    <citation type="submission" date="2016-11" db="UniProtKB">
        <authorList>
            <consortium name="WormBaseParasite"/>
        </authorList>
    </citation>
    <scope>IDENTIFICATION</scope>
</reference>
<protein>
    <submittedName>
        <fullName evidence="3">7TM_GPCR_Srx domain-containing protein</fullName>
    </submittedName>
</protein>
<proteinExistence type="predicted"/>
<feature type="transmembrane region" description="Helical" evidence="1">
    <location>
        <begin position="41"/>
        <end position="63"/>
    </location>
</feature>
<dbReference type="WBParaSite" id="Csp11.Scaffold630.g18879.t1">
    <property type="protein sequence ID" value="Csp11.Scaffold630.g18879.t1"/>
    <property type="gene ID" value="Csp11.Scaffold630.g18879"/>
</dbReference>
<organism evidence="2 3">
    <name type="scientific">Caenorhabditis tropicalis</name>
    <dbReference type="NCBI Taxonomy" id="1561998"/>
    <lineage>
        <taxon>Eukaryota</taxon>
        <taxon>Metazoa</taxon>
        <taxon>Ecdysozoa</taxon>
        <taxon>Nematoda</taxon>
        <taxon>Chromadorea</taxon>
        <taxon>Rhabditida</taxon>
        <taxon>Rhabditina</taxon>
        <taxon>Rhabditomorpha</taxon>
        <taxon>Rhabditoidea</taxon>
        <taxon>Rhabditidae</taxon>
        <taxon>Peloderinae</taxon>
        <taxon>Caenorhabditis</taxon>
    </lineage>
</organism>
<keyword evidence="1" id="KW-0472">Membrane</keyword>
<evidence type="ECO:0000313" key="2">
    <source>
        <dbReference type="Proteomes" id="UP000095282"/>
    </source>
</evidence>
<keyword evidence="1" id="KW-0812">Transmembrane</keyword>
<keyword evidence="2" id="KW-1185">Reference proteome</keyword>